<dbReference type="SUPFAM" id="SSF53795">
    <property type="entry name" value="PEP carboxykinase-like"/>
    <property type="match status" value="1"/>
</dbReference>
<comment type="caution">
    <text evidence="2">The sequence shown here is derived from an EMBL/GenBank/DDBJ whole genome shotgun (WGS) entry which is preliminary data.</text>
</comment>
<dbReference type="Proteomes" id="UP001597229">
    <property type="component" value="Unassembled WGS sequence"/>
</dbReference>
<accession>A0ABW3VW83</accession>
<feature type="domain" description="AAA+ ATPase" evidence="1">
    <location>
        <begin position="85"/>
        <end position="257"/>
    </location>
</feature>
<keyword evidence="3" id="KW-1185">Reference proteome</keyword>
<dbReference type="SMART" id="SM00382">
    <property type="entry name" value="AAA"/>
    <property type="match status" value="1"/>
</dbReference>
<protein>
    <submittedName>
        <fullName evidence="2">ATP-binding protein</fullName>
    </submittedName>
</protein>
<sequence length="291" mass="31028">MNRRLTLDILGEAVEIVGPEPDLARVRRQWERCLTDAPAARTVELLTWLDADTRESTLASGLSLLGIQLNDDRLNLHAAGLSDAAGRVVALVAESGTGKTTAAWVLGRQLGYVSDECVSVDPDTLAVLPFPKPLSLVTTDDAPKRQWGPDDLGLRHPPASLGLASIVLLDRTAAPGEARLEPVALIDAVQSLVLQTSSTARMTAPLAALARLVNRTGGCLRLRYHDIADAADLLVAHLAHPEPRAEELTHLPLPDGDAIVVGDQVLALIGDRVVRGAGAQELSRRDGRRPD</sequence>
<name>A0ABW3VW83_9ACTN</name>
<dbReference type="GO" id="GO:0005524">
    <property type="term" value="F:ATP binding"/>
    <property type="evidence" value="ECO:0007669"/>
    <property type="project" value="UniProtKB-KW"/>
</dbReference>
<keyword evidence="2" id="KW-0547">Nucleotide-binding</keyword>
<reference evidence="3" key="1">
    <citation type="journal article" date="2019" name="Int. J. Syst. Evol. Microbiol.">
        <title>The Global Catalogue of Microorganisms (GCM) 10K type strain sequencing project: providing services to taxonomists for standard genome sequencing and annotation.</title>
        <authorList>
            <consortium name="The Broad Institute Genomics Platform"/>
            <consortium name="The Broad Institute Genome Sequencing Center for Infectious Disease"/>
            <person name="Wu L."/>
            <person name="Ma J."/>
        </authorList>
    </citation>
    <scope>NUCLEOTIDE SEQUENCE [LARGE SCALE GENOMIC DNA]</scope>
    <source>
        <strain evidence="3">CCUG 52478</strain>
    </source>
</reference>
<dbReference type="InterPro" id="IPR003593">
    <property type="entry name" value="AAA+_ATPase"/>
</dbReference>
<dbReference type="RefSeq" id="WP_367920706.1">
    <property type="nucleotide sequence ID" value="NZ_BAABAC010000036.1"/>
</dbReference>
<proteinExistence type="predicted"/>
<keyword evidence="2" id="KW-0067">ATP-binding</keyword>
<gene>
    <name evidence="2" type="ORF">ACFQ3F_00905</name>
</gene>
<dbReference type="EMBL" id="JBHTLX010000002">
    <property type="protein sequence ID" value="MFD1246335.1"/>
    <property type="molecule type" value="Genomic_DNA"/>
</dbReference>
<evidence type="ECO:0000259" key="1">
    <source>
        <dbReference type="SMART" id="SM00382"/>
    </source>
</evidence>
<organism evidence="2 3">
    <name type="scientific">Nocardioides ginsengisoli</name>
    <dbReference type="NCBI Taxonomy" id="363868"/>
    <lineage>
        <taxon>Bacteria</taxon>
        <taxon>Bacillati</taxon>
        <taxon>Actinomycetota</taxon>
        <taxon>Actinomycetes</taxon>
        <taxon>Propionibacteriales</taxon>
        <taxon>Nocardioidaceae</taxon>
        <taxon>Nocardioides</taxon>
    </lineage>
</organism>
<evidence type="ECO:0000313" key="2">
    <source>
        <dbReference type="EMBL" id="MFD1246335.1"/>
    </source>
</evidence>
<evidence type="ECO:0000313" key="3">
    <source>
        <dbReference type="Proteomes" id="UP001597229"/>
    </source>
</evidence>